<evidence type="ECO:0000313" key="2">
    <source>
        <dbReference type="EMBL" id="PIN97340.1"/>
    </source>
</evidence>
<keyword evidence="1" id="KW-1133">Transmembrane helix</keyword>
<dbReference type="EMBL" id="KV923861">
    <property type="protein sequence ID" value="PIN97340.1"/>
    <property type="molecule type" value="Genomic_DNA"/>
</dbReference>
<organism evidence="2 3">
    <name type="scientific">Aquarana catesbeiana</name>
    <name type="common">American bullfrog</name>
    <name type="synonym">Rana catesbeiana</name>
    <dbReference type="NCBI Taxonomy" id="8400"/>
    <lineage>
        <taxon>Eukaryota</taxon>
        <taxon>Metazoa</taxon>
        <taxon>Chordata</taxon>
        <taxon>Craniata</taxon>
        <taxon>Vertebrata</taxon>
        <taxon>Euteleostomi</taxon>
        <taxon>Amphibia</taxon>
        <taxon>Batrachia</taxon>
        <taxon>Anura</taxon>
        <taxon>Neobatrachia</taxon>
        <taxon>Ranoidea</taxon>
        <taxon>Ranidae</taxon>
        <taxon>Aquarana</taxon>
    </lineage>
</organism>
<keyword evidence="1" id="KW-0812">Transmembrane</keyword>
<feature type="transmembrane region" description="Helical" evidence="1">
    <location>
        <begin position="54"/>
        <end position="76"/>
    </location>
</feature>
<keyword evidence="1" id="KW-0472">Membrane</keyword>
<evidence type="ECO:0000256" key="1">
    <source>
        <dbReference type="SAM" id="Phobius"/>
    </source>
</evidence>
<dbReference type="InterPro" id="IPR040350">
    <property type="entry name" value="TMEM272"/>
</dbReference>
<proteinExistence type="predicted"/>
<feature type="transmembrane region" description="Helical" evidence="1">
    <location>
        <begin position="26"/>
        <end position="48"/>
    </location>
</feature>
<protein>
    <submittedName>
        <fullName evidence="2">Uncharacterized protein</fullName>
    </submittedName>
</protein>
<reference evidence="3" key="1">
    <citation type="journal article" date="2017" name="Nat. Commun.">
        <title>The North American bullfrog draft genome provides insight into hormonal regulation of long noncoding RNA.</title>
        <authorList>
            <person name="Hammond S.A."/>
            <person name="Warren R.L."/>
            <person name="Vandervalk B.P."/>
            <person name="Kucuk E."/>
            <person name="Khan H."/>
            <person name="Gibb E.A."/>
            <person name="Pandoh P."/>
            <person name="Kirk H."/>
            <person name="Zhao Y."/>
            <person name="Jones M."/>
            <person name="Mungall A.J."/>
            <person name="Coope R."/>
            <person name="Pleasance S."/>
            <person name="Moore R.A."/>
            <person name="Holt R.A."/>
            <person name="Round J.M."/>
            <person name="Ohora S."/>
            <person name="Walle B.V."/>
            <person name="Veldhoen N."/>
            <person name="Helbing C.C."/>
            <person name="Birol I."/>
        </authorList>
    </citation>
    <scope>NUCLEOTIDE SEQUENCE [LARGE SCALE GENOMIC DNA]</scope>
</reference>
<keyword evidence="3" id="KW-1185">Reference proteome</keyword>
<evidence type="ECO:0000313" key="3">
    <source>
        <dbReference type="Proteomes" id="UP000228934"/>
    </source>
</evidence>
<accession>A0A2G9P380</accession>
<dbReference type="Proteomes" id="UP000228934">
    <property type="component" value="Unassembled WGS sequence"/>
</dbReference>
<dbReference type="PANTHER" id="PTHR33444">
    <property type="entry name" value="SI:DKEY-19B23.12-RELATED"/>
    <property type="match status" value="1"/>
</dbReference>
<dbReference type="AlphaFoldDB" id="A0A2G9P380"/>
<feature type="transmembrane region" description="Helical" evidence="1">
    <location>
        <begin position="133"/>
        <end position="166"/>
    </location>
</feature>
<feature type="transmembrane region" description="Helical" evidence="1">
    <location>
        <begin position="88"/>
        <end position="113"/>
    </location>
</feature>
<dbReference type="PANTHER" id="PTHR33444:SF10">
    <property type="entry name" value="NOVEL PROTEIN"/>
    <property type="match status" value="1"/>
</dbReference>
<gene>
    <name evidence="2" type="ORF">AB205_0076110</name>
</gene>
<name>A0A2G9P380_AQUCT</name>
<dbReference type="OrthoDB" id="6157510at2759"/>
<sequence>MDERQSDTSPLLRIIQEPFLPKPITIVLKCFLVGIHITSIALGAVFFHDCPGQYLIPYYLIIQGVAGILFLCLTCLPCGDGREPPKTSLATLCAQGLMIVFMFAFFIAGNVWIYSLYSEPWDSPTGSKRCNRIIYLYAFWITTVCHLCFAVLFFTYLCLLTVLCILKRTFT</sequence>